<dbReference type="PANTHER" id="PTHR40260">
    <property type="entry name" value="BLR8190 PROTEIN"/>
    <property type="match status" value="1"/>
</dbReference>
<feature type="domain" description="EthD" evidence="1">
    <location>
        <begin position="18"/>
        <end position="90"/>
    </location>
</feature>
<accession>A0A420EBF8</accession>
<evidence type="ECO:0000259" key="1">
    <source>
        <dbReference type="Pfam" id="PF07110"/>
    </source>
</evidence>
<sequence length="103" mass="11131">MIKVHVLYPNKDDVTFDFDYYCNKHVPMIVGLLGEAVTGATVDAGIASVVPGEAAPYVAISTISFDSIESFQTAFGPHAEKIKADVPNFTNAIPIMQLSEQKL</sequence>
<dbReference type="RefSeq" id="WP_120355241.1">
    <property type="nucleotide sequence ID" value="NZ_RAQO01000006.1"/>
</dbReference>
<dbReference type="Gene3D" id="3.30.70.100">
    <property type="match status" value="1"/>
</dbReference>
<dbReference type="InterPro" id="IPR009799">
    <property type="entry name" value="EthD_dom"/>
</dbReference>
<evidence type="ECO:0000313" key="2">
    <source>
        <dbReference type="EMBL" id="RKF18015.1"/>
    </source>
</evidence>
<dbReference type="InterPro" id="IPR011008">
    <property type="entry name" value="Dimeric_a/b-barrel"/>
</dbReference>
<organism evidence="2 3">
    <name type="scientific">Alginatibacterium sediminis</name>
    <dbReference type="NCBI Taxonomy" id="2164068"/>
    <lineage>
        <taxon>Bacteria</taxon>
        <taxon>Pseudomonadati</taxon>
        <taxon>Pseudomonadota</taxon>
        <taxon>Gammaproteobacteria</taxon>
        <taxon>Alteromonadales</taxon>
        <taxon>Alteromonadaceae</taxon>
        <taxon>Alginatibacterium</taxon>
    </lineage>
</organism>
<dbReference type="AlphaFoldDB" id="A0A420EBF8"/>
<dbReference type="Proteomes" id="UP000286482">
    <property type="component" value="Unassembled WGS sequence"/>
</dbReference>
<keyword evidence="3" id="KW-1185">Reference proteome</keyword>
<dbReference type="SUPFAM" id="SSF54909">
    <property type="entry name" value="Dimeric alpha+beta barrel"/>
    <property type="match status" value="1"/>
</dbReference>
<name>A0A420EBF8_9ALTE</name>
<dbReference type="Pfam" id="PF07110">
    <property type="entry name" value="EthD"/>
    <property type="match status" value="1"/>
</dbReference>
<proteinExistence type="predicted"/>
<gene>
    <name evidence="2" type="ORF">DBZ36_12285</name>
</gene>
<dbReference type="PANTHER" id="PTHR40260:SF2">
    <property type="entry name" value="BLR8190 PROTEIN"/>
    <property type="match status" value="1"/>
</dbReference>
<dbReference type="NCBIfam" id="TIGR02118">
    <property type="entry name" value="EthD family reductase"/>
    <property type="match status" value="1"/>
</dbReference>
<comment type="caution">
    <text evidence="2">The sequence shown here is derived from an EMBL/GenBank/DDBJ whole genome shotgun (WGS) entry which is preliminary data.</text>
</comment>
<dbReference type="EMBL" id="RAQO01000006">
    <property type="protein sequence ID" value="RKF18015.1"/>
    <property type="molecule type" value="Genomic_DNA"/>
</dbReference>
<dbReference type="GO" id="GO:0016491">
    <property type="term" value="F:oxidoreductase activity"/>
    <property type="evidence" value="ECO:0007669"/>
    <property type="project" value="InterPro"/>
</dbReference>
<reference evidence="2 3" key="1">
    <citation type="submission" date="2018-09" db="EMBL/GenBank/DDBJ databases">
        <authorList>
            <person name="Wang Z."/>
        </authorList>
    </citation>
    <scope>NUCLEOTIDE SEQUENCE [LARGE SCALE GENOMIC DNA]</scope>
    <source>
        <strain evidence="2 3">ALS 81</strain>
    </source>
</reference>
<dbReference type="OrthoDB" id="5343971at2"/>
<protein>
    <submittedName>
        <fullName evidence="2">EthD family reductase</fullName>
    </submittedName>
</protein>
<evidence type="ECO:0000313" key="3">
    <source>
        <dbReference type="Proteomes" id="UP000286482"/>
    </source>
</evidence>